<organism evidence="2 3">
    <name type="scientific">Aquimarina rubra</name>
    <dbReference type="NCBI Taxonomy" id="1920033"/>
    <lineage>
        <taxon>Bacteria</taxon>
        <taxon>Pseudomonadati</taxon>
        <taxon>Bacteroidota</taxon>
        <taxon>Flavobacteriia</taxon>
        <taxon>Flavobacteriales</taxon>
        <taxon>Flavobacteriaceae</taxon>
        <taxon>Aquimarina</taxon>
    </lineage>
</organism>
<evidence type="ECO:0000259" key="1">
    <source>
        <dbReference type="Pfam" id="PF00561"/>
    </source>
</evidence>
<keyword evidence="3" id="KW-1185">Reference proteome</keyword>
<accession>A0ABW5LJC0</accession>
<dbReference type="Gene3D" id="3.40.50.1820">
    <property type="entry name" value="alpha/beta hydrolase"/>
    <property type="match status" value="1"/>
</dbReference>
<dbReference type="Pfam" id="PF00561">
    <property type="entry name" value="Abhydrolase_1"/>
    <property type="match status" value="1"/>
</dbReference>
<feature type="domain" description="AB hydrolase-1" evidence="1">
    <location>
        <begin position="31"/>
        <end position="278"/>
    </location>
</feature>
<dbReference type="Proteomes" id="UP001597319">
    <property type="component" value="Unassembled WGS sequence"/>
</dbReference>
<dbReference type="InterPro" id="IPR050266">
    <property type="entry name" value="AB_hydrolase_sf"/>
</dbReference>
<evidence type="ECO:0000313" key="3">
    <source>
        <dbReference type="Proteomes" id="UP001597319"/>
    </source>
</evidence>
<dbReference type="GO" id="GO:0016787">
    <property type="term" value="F:hydrolase activity"/>
    <property type="evidence" value="ECO:0007669"/>
    <property type="project" value="UniProtKB-KW"/>
</dbReference>
<evidence type="ECO:0000313" key="2">
    <source>
        <dbReference type="EMBL" id="MFD2564957.1"/>
    </source>
</evidence>
<dbReference type="PANTHER" id="PTHR43798:SF33">
    <property type="entry name" value="HYDROLASE, PUTATIVE (AFU_ORTHOLOGUE AFUA_2G14860)-RELATED"/>
    <property type="match status" value="1"/>
</dbReference>
<dbReference type="InterPro" id="IPR000073">
    <property type="entry name" value="AB_hydrolase_1"/>
</dbReference>
<dbReference type="EMBL" id="JBHULE010000035">
    <property type="protein sequence ID" value="MFD2564957.1"/>
    <property type="molecule type" value="Genomic_DNA"/>
</dbReference>
<comment type="caution">
    <text evidence="2">The sequence shown here is derived from an EMBL/GenBank/DDBJ whole genome shotgun (WGS) entry which is preliminary data.</text>
</comment>
<dbReference type="InterPro" id="IPR029058">
    <property type="entry name" value="AB_hydrolase_fold"/>
</dbReference>
<gene>
    <name evidence="2" type="ORF">ACFSR1_19930</name>
</gene>
<dbReference type="PANTHER" id="PTHR43798">
    <property type="entry name" value="MONOACYLGLYCEROL LIPASE"/>
    <property type="match status" value="1"/>
</dbReference>
<protein>
    <submittedName>
        <fullName evidence="2">Alpha/beta fold hydrolase</fullName>
    </submittedName>
</protein>
<dbReference type="SUPFAM" id="SSF53474">
    <property type="entry name" value="alpha/beta-Hydrolases"/>
    <property type="match status" value="1"/>
</dbReference>
<proteinExistence type="predicted"/>
<keyword evidence="2" id="KW-0378">Hydrolase</keyword>
<dbReference type="RefSeq" id="WP_378294807.1">
    <property type="nucleotide sequence ID" value="NZ_JBHULE010000035.1"/>
</dbReference>
<name>A0ABW5LJC0_9FLAO</name>
<sequence>MDKEVVAWKNKGRTIDVNGHQVFYIKEGNGPNLLILHGYPFNTFEWKSVWENLVKEYTVFTFDYLGMGFSDKPNDHDYSFHEHCEIVNFLIEFWGIEQTHILSHDLGVSIVQELLARDLASQNCFKIQSVVFMNGGLFMDSYKPRMIQRLLSQSPKPIGKLLSKLLTKKKLEKSIKSVFGPNTQPTNLLINQFWDILNYNDGKSIAYLIGRLVFDKLNHQERWISAMQNTKIPMCFINGPFDPNSGIHMANRYKELIPDPKVKLLGQDIGHWPQIEDPSGVLSYYQEFRHEIHKTSNSNALD</sequence>
<reference evidence="3" key="1">
    <citation type="journal article" date="2019" name="Int. J. Syst. Evol. Microbiol.">
        <title>The Global Catalogue of Microorganisms (GCM) 10K type strain sequencing project: providing services to taxonomists for standard genome sequencing and annotation.</title>
        <authorList>
            <consortium name="The Broad Institute Genomics Platform"/>
            <consortium name="The Broad Institute Genome Sequencing Center for Infectious Disease"/>
            <person name="Wu L."/>
            <person name="Ma J."/>
        </authorList>
    </citation>
    <scope>NUCLEOTIDE SEQUENCE [LARGE SCALE GENOMIC DNA]</scope>
    <source>
        <strain evidence="3">KCTC 52274</strain>
    </source>
</reference>